<organism evidence="3 4">
    <name type="scientific">Mucilaginibacter boryungensis</name>
    <dbReference type="NCBI Taxonomy" id="768480"/>
    <lineage>
        <taxon>Bacteria</taxon>
        <taxon>Pseudomonadati</taxon>
        <taxon>Bacteroidota</taxon>
        <taxon>Sphingobacteriia</taxon>
        <taxon>Sphingobacteriales</taxon>
        <taxon>Sphingobacteriaceae</taxon>
        <taxon>Mucilaginibacter</taxon>
    </lineage>
</organism>
<evidence type="ECO:0000256" key="1">
    <source>
        <dbReference type="SAM" id="MobiDB-lite"/>
    </source>
</evidence>
<feature type="domain" description="Organic solvent tolerance-like N-terminal" evidence="2">
    <location>
        <begin position="24"/>
        <end position="178"/>
    </location>
</feature>
<sequence>MRKQLLTYIILLLSVAALGQKKMTINLTRSDKTIGSKLNGVDIFRVYNGTFVQKFSTLRADSAIIYPNTNTFDAFGHVVITQGDTLHVYADKLNYNDNTKTALLNDHVKLVDKDATLTTNILNYNTATKYGTYIEGGKLVNKENTLVSKNGYYSAITRDAYFRYDVVTTSPDALIKTDTMRYNSGSRITYFYGPTHIYGKKDKDTLYTENGSYNTRTEQAFFGKKNRYSQGTKSLKGDSLFYDKLKGYGRAIRHITFEDTEQKTTIKGNLGEYYKAEDRAVITQNPYVIFVTEDKDTTRKDTVSKMAPPPQKQDGVKEAIKSAATTTKTARLDNPQANIPKNIPAGKADSLAKTIAAMPAVKNTMPVITDKQKDSIKNIALSKTANLAAPKNTRVATVPQTTKTTIPAAKDSLAAKPALAVKDSARRVKRDTMYIGADTLETQIVTYKFLKNLQEQRRLAGIHDTSVVPRKPFVPYTKATMPKFLIKEMPQPIFDVPTFKDRPLFSKVVTDSTKLAAAARGAKDTTAKTTVNVKGAKNIKPVDKASAVTDKNKKTDAKTGTNRQILGKAKMLADSLKADSIAKIVKPKLSDTSRIRILSAHHNVRIFKSDLQGKSDSLFYSSADSIIRSFVKPIYWTQGAQLSGDTIYMEMKNKKLDNMDVFPNALIVYIEKNDSTHFNQMAGKRLRAYFKDSKISHATVRGNAETVYFNRNKAGKVTEMQRSLSGGINLNMKNGEMANTAFILSPDHKVTPIAKVKEDDKILKGFIWKPKERPASKEDVINPKKHVVEKPAPAGKGKAPVKGALQKSAGNKTDSVKTIKPQLKALKKDSTVAKADSVTKLPAVKVKRDTVAKKP</sequence>
<dbReference type="InterPro" id="IPR005653">
    <property type="entry name" value="OstA-like_N"/>
</dbReference>
<protein>
    <recommendedName>
        <fullName evidence="2">Organic solvent tolerance-like N-terminal domain-containing protein</fullName>
    </recommendedName>
</protein>
<dbReference type="EMBL" id="JADFFM010000002">
    <property type="protein sequence ID" value="MBE9668670.1"/>
    <property type="molecule type" value="Genomic_DNA"/>
</dbReference>
<dbReference type="Gene3D" id="2.60.450.10">
    <property type="entry name" value="Lipopolysaccharide (LPS) transport protein A like domain"/>
    <property type="match status" value="1"/>
</dbReference>
<proteinExistence type="predicted"/>
<reference evidence="3 4" key="1">
    <citation type="submission" date="2020-10" db="EMBL/GenBank/DDBJ databases">
        <title>Mucilaginibacter mali sp. nov., isolated from rhizosphere soil of apple orchard.</title>
        <authorList>
            <person name="Lee J.-S."/>
            <person name="Kim H.S."/>
            <person name="Kim J.-S."/>
        </authorList>
    </citation>
    <scope>NUCLEOTIDE SEQUENCE [LARGE SCALE GENOMIC DNA]</scope>
    <source>
        <strain evidence="3 4">KCTC 23157</strain>
    </source>
</reference>
<gene>
    <name evidence="3" type="ORF">IRJ18_20035</name>
</gene>
<dbReference type="Pfam" id="PF13100">
    <property type="entry name" value="OstA_2"/>
    <property type="match status" value="1"/>
</dbReference>
<evidence type="ECO:0000259" key="2">
    <source>
        <dbReference type="Pfam" id="PF13100"/>
    </source>
</evidence>
<accession>A0ABR9XN73</accession>
<evidence type="ECO:0000313" key="3">
    <source>
        <dbReference type="EMBL" id="MBE9668670.1"/>
    </source>
</evidence>
<comment type="caution">
    <text evidence="3">The sequence shown here is derived from an EMBL/GenBank/DDBJ whole genome shotgun (WGS) entry which is preliminary data.</text>
</comment>
<keyword evidence="4" id="KW-1185">Reference proteome</keyword>
<name>A0ABR9XN73_9SPHI</name>
<dbReference type="RefSeq" id="WP_194108060.1">
    <property type="nucleotide sequence ID" value="NZ_JADFFM010000002.1"/>
</dbReference>
<dbReference type="Proteomes" id="UP000632774">
    <property type="component" value="Unassembled WGS sequence"/>
</dbReference>
<feature type="region of interest" description="Disordered" evidence="1">
    <location>
        <begin position="790"/>
        <end position="816"/>
    </location>
</feature>
<evidence type="ECO:0000313" key="4">
    <source>
        <dbReference type="Proteomes" id="UP000632774"/>
    </source>
</evidence>